<protein>
    <submittedName>
        <fullName evidence="1">Enoyl-CoA delta isomerase</fullName>
    </submittedName>
</protein>
<keyword evidence="2" id="KW-1185">Reference proteome</keyword>
<dbReference type="InterPro" id="IPR001753">
    <property type="entry name" value="Enoyl-CoA_hydra/iso"/>
</dbReference>
<dbReference type="STRING" id="1764295.A0A5B8MQ22"/>
<reference evidence="1 2" key="1">
    <citation type="submission" date="2018-07" db="EMBL/GenBank/DDBJ databases">
        <title>The complete nuclear genome of the prasinophyte Chloropicon primus (CCMP1205).</title>
        <authorList>
            <person name="Pombert J.-F."/>
            <person name="Otis C."/>
            <person name="Turmel M."/>
            <person name="Lemieux C."/>
        </authorList>
    </citation>
    <scope>NUCLEOTIDE SEQUENCE [LARGE SCALE GENOMIC DNA]</scope>
    <source>
        <strain evidence="1 2">CCMP1205</strain>
    </source>
</reference>
<dbReference type="GO" id="GO:0016853">
    <property type="term" value="F:isomerase activity"/>
    <property type="evidence" value="ECO:0007669"/>
    <property type="project" value="UniProtKB-KW"/>
</dbReference>
<dbReference type="InterPro" id="IPR029045">
    <property type="entry name" value="ClpP/crotonase-like_dom_sf"/>
</dbReference>
<dbReference type="GO" id="GO:0006635">
    <property type="term" value="P:fatty acid beta-oxidation"/>
    <property type="evidence" value="ECO:0007669"/>
    <property type="project" value="TreeGrafter"/>
</dbReference>
<dbReference type="AlphaFoldDB" id="A0A5B8MQ22"/>
<dbReference type="SUPFAM" id="SSF52096">
    <property type="entry name" value="ClpP/crotonase"/>
    <property type="match status" value="1"/>
</dbReference>
<dbReference type="Gene3D" id="3.90.226.10">
    <property type="entry name" value="2-enoyl-CoA Hydratase, Chain A, domain 1"/>
    <property type="match status" value="1"/>
</dbReference>
<gene>
    <name evidence="1" type="ORF">A3770_06p42230</name>
</gene>
<organism evidence="1 2">
    <name type="scientific">Chloropicon primus</name>
    <dbReference type="NCBI Taxonomy" id="1764295"/>
    <lineage>
        <taxon>Eukaryota</taxon>
        <taxon>Viridiplantae</taxon>
        <taxon>Chlorophyta</taxon>
        <taxon>Chloropicophyceae</taxon>
        <taxon>Chloropicales</taxon>
        <taxon>Chloropicaceae</taxon>
        <taxon>Chloropicon</taxon>
    </lineage>
</organism>
<dbReference type="PANTHER" id="PTHR11941">
    <property type="entry name" value="ENOYL-COA HYDRATASE-RELATED"/>
    <property type="match status" value="1"/>
</dbReference>
<dbReference type="EMBL" id="CP031039">
    <property type="protein sequence ID" value="QDZ21705.1"/>
    <property type="molecule type" value="Genomic_DNA"/>
</dbReference>
<dbReference type="Proteomes" id="UP000316726">
    <property type="component" value="Chromosome 6"/>
</dbReference>
<keyword evidence="1" id="KW-0413">Isomerase</keyword>
<dbReference type="GO" id="GO:0005739">
    <property type="term" value="C:mitochondrion"/>
    <property type="evidence" value="ECO:0007669"/>
    <property type="project" value="TreeGrafter"/>
</dbReference>
<evidence type="ECO:0000313" key="1">
    <source>
        <dbReference type="EMBL" id="QDZ21705.1"/>
    </source>
</evidence>
<accession>A0A5B8MQ22</accession>
<proteinExistence type="predicted"/>
<sequence length="262" mass="29238">MYRYLQIERKGAYAIVRICKEPVNSMNLDLWSELDKCLYEIEQDVDIKGLVLASGLKRSIFTAGNDLKELYAKATSKTRFTDFWRAQTHFLAHLNRTSLVTVAAIKGACPAGGCITALGCDYRIMTEKGYIGLNEVLIGLPVPKLWCKQMERLIGARHAQTALMTGKMFKPKDALAVGLVNQVVPEENLLATAEAVVAKWVQIPSFGVATTKKFLKEELAQELDDFCEEEATETWQILSSPKIIGLMEKYLKGLSKPSKAKM</sequence>
<dbReference type="OrthoDB" id="410701at2759"/>
<dbReference type="PANTHER" id="PTHR11941:SF45">
    <property type="entry name" value="ENOYL-COA DELTA ISOMERASE 1, MITOCHONDRIAL"/>
    <property type="match status" value="1"/>
</dbReference>
<dbReference type="Pfam" id="PF00378">
    <property type="entry name" value="ECH_1"/>
    <property type="match status" value="1"/>
</dbReference>
<name>A0A5B8MQ22_9CHLO</name>
<dbReference type="CDD" id="cd06558">
    <property type="entry name" value="crotonase-like"/>
    <property type="match status" value="1"/>
</dbReference>
<evidence type="ECO:0000313" key="2">
    <source>
        <dbReference type="Proteomes" id="UP000316726"/>
    </source>
</evidence>